<accession>A0A346XTR8</accession>
<dbReference type="Proteomes" id="UP000264006">
    <property type="component" value="Chromosome"/>
</dbReference>
<organism evidence="1 2">
    <name type="scientific">Euzebya pacifica</name>
    <dbReference type="NCBI Taxonomy" id="1608957"/>
    <lineage>
        <taxon>Bacteria</taxon>
        <taxon>Bacillati</taxon>
        <taxon>Actinomycetota</taxon>
        <taxon>Nitriliruptoria</taxon>
        <taxon>Euzebyales</taxon>
    </lineage>
</organism>
<dbReference type="KEGG" id="euz:DVS28_a0914"/>
<dbReference type="AlphaFoldDB" id="A0A346XTR8"/>
<reference evidence="1 2" key="1">
    <citation type="submission" date="2018-09" db="EMBL/GenBank/DDBJ databases">
        <title>Complete genome sequence of Euzebya sp. DY32-46 isolated from seawater of Pacific Ocean.</title>
        <authorList>
            <person name="Xu L."/>
            <person name="Wu Y.-H."/>
            <person name="Xu X.-W."/>
        </authorList>
    </citation>
    <scope>NUCLEOTIDE SEQUENCE [LARGE SCALE GENOMIC DNA]</scope>
    <source>
        <strain evidence="1 2">DY32-46</strain>
    </source>
</reference>
<sequence length="41" mass="4660">MVPPGRDRLTDAPRFIGPRLDHLIRPGPRSFGVHRAFVVRP</sequence>
<proteinExistence type="predicted"/>
<keyword evidence="2" id="KW-1185">Reference proteome</keyword>
<evidence type="ECO:0000313" key="1">
    <source>
        <dbReference type="EMBL" id="AXV05615.1"/>
    </source>
</evidence>
<evidence type="ECO:0000313" key="2">
    <source>
        <dbReference type="Proteomes" id="UP000264006"/>
    </source>
</evidence>
<protein>
    <submittedName>
        <fullName evidence="1">Uncharacterized protein</fullName>
    </submittedName>
</protein>
<gene>
    <name evidence="1" type="ORF">DVS28_a0914</name>
</gene>
<name>A0A346XTR8_9ACTN</name>
<dbReference type="EMBL" id="CP031165">
    <property type="protein sequence ID" value="AXV05615.1"/>
    <property type="molecule type" value="Genomic_DNA"/>
</dbReference>